<dbReference type="InterPro" id="IPR055360">
    <property type="entry name" value="bAvd"/>
</dbReference>
<evidence type="ECO:0000259" key="1">
    <source>
        <dbReference type="Pfam" id="PF22296"/>
    </source>
</evidence>
<dbReference type="RefSeq" id="WP_134751760.1">
    <property type="nucleotide sequence ID" value="NZ_CP038149.1"/>
</dbReference>
<organism evidence="2 3">
    <name type="scientific">Paraburkholderia pallida</name>
    <dbReference type="NCBI Taxonomy" id="2547399"/>
    <lineage>
        <taxon>Bacteria</taxon>
        <taxon>Pseudomonadati</taxon>
        <taxon>Pseudomonadota</taxon>
        <taxon>Betaproteobacteria</taxon>
        <taxon>Burkholderiales</taxon>
        <taxon>Burkholderiaceae</taxon>
        <taxon>Paraburkholderia</taxon>
    </lineage>
</organism>
<dbReference type="Pfam" id="PF22296">
    <property type="entry name" value="bAvd"/>
    <property type="match status" value="1"/>
</dbReference>
<protein>
    <submittedName>
        <fullName evidence="2">Four helix bundle protein</fullName>
    </submittedName>
</protein>
<dbReference type="InterPro" id="IPR036583">
    <property type="entry name" value="23S_rRNA_IVS_sf"/>
</dbReference>
<name>A0A4P7CYA5_9BURK</name>
<reference evidence="2 3" key="1">
    <citation type="submission" date="2019-03" db="EMBL/GenBank/DDBJ databases">
        <title>Paraburkholderia sp. 7MH5, isolated from subtropical forest soil.</title>
        <authorList>
            <person name="Gao Z.-H."/>
            <person name="Qiu L.-H."/>
        </authorList>
    </citation>
    <scope>NUCLEOTIDE SEQUENCE [LARGE SCALE GENOMIC DNA]</scope>
    <source>
        <strain evidence="2 3">7MH5</strain>
    </source>
</reference>
<evidence type="ECO:0000313" key="2">
    <source>
        <dbReference type="EMBL" id="QBQ99214.1"/>
    </source>
</evidence>
<proteinExistence type="predicted"/>
<dbReference type="Proteomes" id="UP000295727">
    <property type="component" value="Chromosome 2"/>
</dbReference>
<dbReference type="OrthoDB" id="8595978at2"/>
<sequence>MALHTQLPIYRAAEDLLDVVTDVVTNMQRNFKRSIGEKINLECIEIIVLVYRANVAGDKSPHLLELIERLQVINLLLRLGFNKRKLDGGAYARAVELTTSIGKQATAWRKSAGNRPLRGGQGSHG</sequence>
<dbReference type="Gene3D" id="1.20.1440.60">
    <property type="entry name" value="23S rRNA-intervening sequence"/>
    <property type="match status" value="1"/>
</dbReference>
<dbReference type="AlphaFoldDB" id="A0A4P7CYA5"/>
<keyword evidence="3" id="KW-1185">Reference proteome</keyword>
<accession>A0A4P7CYA5</accession>
<dbReference type="EMBL" id="CP038149">
    <property type="protein sequence ID" value="QBQ99214.1"/>
    <property type="molecule type" value="Genomic_DNA"/>
</dbReference>
<gene>
    <name evidence="2" type="ORF">E1956_18590</name>
</gene>
<dbReference type="KEGG" id="ppai:E1956_18590"/>
<feature type="domain" description="bAvd-like" evidence="1">
    <location>
        <begin position="13"/>
        <end position="111"/>
    </location>
</feature>
<dbReference type="CDD" id="cd16376">
    <property type="entry name" value="Avd_like"/>
    <property type="match status" value="1"/>
</dbReference>
<evidence type="ECO:0000313" key="3">
    <source>
        <dbReference type="Proteomes" id="UP000295727"/>
    </source>
</evidence>